<name>X6P7E0_RETFI</name>
<dbReference type="AlphaFoldDB" id="X6P7E0"/>
<keyword evidence="3" id="KW-1185">Reference proteome</keyword>
<organism evidence="2 3">
    <name type="scientific">Reticulomyxa filosa</name>
    <dbReference type="NCBI Taxonomy" id="46433"/>
    <lineage>
        <taxon>Eukaryota</taxon>
        <taxon>Sar</taxon>
        <taxon>Rhizaria</taxon>
        <taxon>Retaria</taxon>
        <taxon>Foraminifera</taxon>
        <taxon>Monothalamids</taxon>
        <taxon>Reticulomyxidae</taxon>
        <taxon>Reticulomyxa</taxon>
    </lineage>
</organism>
<sequence>MKHKSEFLPNNHKSQHQDKEKDIKIHDITQEFLKDDNDVNASKNGKQNVFLNVDSETIAKPESNKDGNCQAVENAMQRQVDTMIKQLQMLTNMLFSQKIQCSGERKSESHEYNDTTSFEPEFHCDRNNRKLFDSEQNQDNATIFNPDAQRTYKTLDEKETHQLSDAFCSRYVVTQCMSKELQAMISSNKVNSSFKELILCIFETFGGKHRIAECTSEILQFSTKFNGGLYEILLRLHKAKFEEDIMVKRTEISKIQEKIGDFIKDKEDKVNLMKGQHNNDRNLASYVLTYTESNDFIKSILISIWIKIYVQLILKWTICAKAKLKTKICQHLKIAQFRYNSNQIRFENKNKLMHSFVIGNKVLLYFGDQRTFNNAKLQPKFVGPYEIIEQVGPSTVKIVSEKGFLKLDAGIDITTNKENENRDPGFKQTETHQSDQTKTTLVINQPQVSDHSKLVSSEEISINQKEIIVKTIRRKSKHKLKIHHPSGTIV</sequence>
<evidence type="ECO:0000256" key="1">
    <source>
        <dbReference type="SAM" id="MobiDB-lite"/>
    </source>
</evidence>
<dbReference type="EMBL" id="ASPP01002579">
    <property type="protein sequence ID" value="ETO34425.1"/>
    <property type="molecule type" value="Genomic_DNA"/>
</dbReference>
<gene>
    <name evidence="2" type="ORF">RFI_02667</name>
</gene>
<evidence type="ECO:0000313" key="3">
    <source>
        <dbReference type="Proteomes" id="UP000023152"/>
    </source>
</evidence>
<accession>X6P7E0</accession>
<feature type="region of interest" description="Disordered" evidence="1">
    <location>
        <begin position="416"/>
        <end position="437"/>
    </location>
</feature>
<reference evidence="2 3" key="1">
    <citation type="journal article" date="2013" name="Curr. Biol.">
        <title>The Genome of the Foraminiferan Reticulomyxa filosa.</title>
        <authorList>
            <person name="Glockner G."/>
            <person name="Hulsmann N."/>
            <person name="Schleicher M."/>
            <person name="Noegel A.A."/>
            <person name="Eichinger L."/>
            <person name="Gallinger C."/>
            <person name="Pawlowski J."/>
            <person name="Sierra R."/>
            <person name="Euteneuer U."/>
            <person name="Pillet L."/>
            <person name="Moustafa A."/>
            <person name="Platzer M."/>
            <person name="Groth M."/>
            <person name="Szafranski K."/>
            <person name="Schliwa M."/>
        </authorList>
    </citation>
    <scope>NUCLEOTIDE SEQUENCE [LARGE SCALE GENOMIC DNA]</scope>
</reference>
<comment type="caution">
    <text evidence="2">The sequence shown here is derived from an EMBL/GenBank/DDBJ whole genome shotgun (WGS) entry which is preliminary data.</text>
</comment>
<dbReference type="Proteomes" id="UP000023152">
    <property type="component" value="Unassembled WGS sequence"/>
</dbReference>
<protein>
    <submittedName>
        <fullName evidence="2">Uncharacterized protein</fullName>
    </submittedName>
</protein>
<feature type="compositionally biased region" description="Basic and acidic residues" evidence="1">
    <location>
        <begin position="416"/>
        <end position="435"/>
    </location>
</feature>
<dbReference type="OrthoDB" id="1939135at2759"/>
<feature type="region of interest" description="Disordered" evidence="1">
    <location>
        <begin position="1"/>
        <end position="22"/>
    </location>
</feature>
<evidence type="ECO:0000313" key="2">
    <source>
        <dbReference type="EMBL" id="ETO34425.1"/>
    </source>
</evidence>
<proteinExistence type="predicted"/>